<reference evidence="12" key="1">
    <citation type="submission" date="2017-02" db="UniProtKB">
        <authorList>
            <consortium name="WormBaseParasite"/>
        </authorList>
    </citation>
    <scope>IDENTIFICATION</scope>
</reference>
<evidence type="ECO:0000313" key="10">
    <source>
        <dbReference type="EMBL" id="VDK68580.1"/>
    </source>
</evidence>
<evidence type="ECO:0000313" key="11">
    <source>
        <dbReference type="Proteomes" id="UP000267096"/>
    </source>
</evidence>
<evidence type="ECO:0000256" key="5">
    <source>
        <dbReference type="ARBA" id="ARBA00023242"/>
    </source>
</evidence>
<keyword evidence="3 6" id="KW-0862">Zinc</keyword>
<dbReference type="WBParaSite" id="ASIM_0001989301-mRNA-1">
    <property type="protein sequence ID" value="ASIM_0001989301-mRNA-1"/>
    <property type="gene ID" value="ASIM_0001989301"/>
</dbReference>
<dbReference type="PANTHER" id="PTHR12322">
    <property type="entry name" value="DOUBLESEX AND MAB-3 RELATED TRANSCRIPTION FACTOR DMRT"/>
    <property type="match status" value="1"/>
</dbReference>
<dbReference type="GO" id="GO:0007548">
    <property type="term" value="P:sex differentiation"/>
    <property type="evidence" value="ECO:0007669"/>
    <property type="project" value="TreeGrafter"/>
</dbReference>
<organism evidence="12">
    <name type="scientific">Anisakis simplex</name>
    <name type="common">Herring worm</name>
    <dbReference type="NCBI Taxonomy" id="6269"/>
    <lineage>
        <taxon>Eukaryota</taxon>
        <taxon>Metazoa</taxon>
        <taxon>Ecdysozoa</taxon>
        <taxon>Nematoda</taxon>
        <taxon>Chromadorea</taxon>
        <taxon>Rhabditida</taxon>
        <taxon>Spirurina</taxon>
        <taxon>Ascaridomorpha</taxon>
        <taxon>Ascaridoidea</taxon>
        <taxon>Anisakidae</taxon>
        <taxon>Anisakis</taxon>
        <taxon>Anisakis simplex complex</taxon>
    </lineage>
</organism>
<dbReference type="GO" id="GO:0000978">
    <property type="term" value="F:RNA polymerase II cis-regulatory region sequence-specific DNA binding"/>
    <property type="evidence" value="ECO:0007669"/>
    <property type="project" value="TreeGrafter"/>
</dbReference>
<name>A0A0M3KFY2_ANISI</name>
<dbReference type="SUPFAM" id="SSF82927">
    <property type="entry name" value="Cysteine-rich DNA binding domain, (DM domain)"/>
    <property type="match status" value="1"/>
</dbReference>
<reference evidence="10 11" key="2">
    <citation type="submission" date="2018-11" db="EMBL/GenBank/DDBJ databases">
        <authorList>
            <consortium name="Pathogen Informatics"/>
        </authorList>
    </citation>
    <scope>NUCLEOTIDE SEQUENCE [LARGE SCALE GENOMIC DNA]</scope>
</reference>
<sequence>MSFDFTPSIRCEQRERKPKCARCRNHGLVSWLKGHKQRCAFKKCVCEKCNLIAERQRVMAAQVALKRKQAAEDALALGLRVVAGECTSFDLPQGPLWPFDNNTTPSEQQNESRSESPIPEETTVTNDKPPSLSKEMMLAEQDQQKENRLERLKPLELLSMLFEEQERRVLELVLEGCNGQLLKAIEYFVCIRQSQRLKHPETRDFREPEEKCIAESHSELQCSHQDLSETRQESQQLEQQKHYMLRQEPSFGDELAPIRRDESRVDFSMSSLLARNVHDTTTASLSSYPNAFTKWTPQMISQSTTT</sequence>
<comment type="subcellular location">
    <subcellularLocation>
        <location evidence="6">Nucleus</location>
    </subcellularLocation>
</comment>
<dbReference type="Gene3D" id="4.10.1040.10">
    <property type="entry name" value="DM DNA-binding domain"/>
    <property type="match status" value="1"/>
</dbReference>
<dbReference type="EMBL" id="UYRR01036962">
    <property type="protein sequence ID" value="VDK68580.1"/>
    <property type="molecule type" value="Genomic_DNA"/>
</dbReference>
<dbReference type="PROSITE" id="PS50809">
    <property type="entry name" value="DM_2"/>
    <property type="match status" value="1"/>
</dbReference>
<dbReference type="PANTHER" id="PTHR12322:SF119">
    <property type="entry name" value="DOUBLESEX- AND MAB-3-RELATED TRANSCRIPTION FACTOR DMD-4"/>
    <property type="match status" value="1"/>
</dbReference>
<evidence type="ECO:0000256" key="1">
    <source>
        <dbReference type="ARBA" id="ARBA00006834"/>
    </source>
</evidence>
<feature type="DNA-binding region" description="DM" evidence="6">
    <location>
        <begin position="20"/>
        <end position="67"/>
    </location>
</feature>
<keyword evidence="5 6" id="KW-0539">Nucleus</keyword>
<evidence type="ECO:0000259" key="9">
    <source>
        <dbReference type="PROSITE" id="PS50809"/>
    </source>
</evidence>
<evidence type="ECO:0000256" key="7">
    <source>
        <dbReference type="SAM" id="Coils"/>
    </source>
</evidence>
<dbReference type="Proteomes" id="UP000267096">
    <property type="component" value="Unassembled WGS sequence"/>
</dbReference>
<evidence type="ECO:0000256" key="6">
    <source>
        <dbReference type="PROSITE-ProRule" id="PRU00070"/>
    </source>
</evidence>
<gene>
    <name evidence="10" type="ORF">ASIM_LOCUS19280</name>
</gene>
<evidence type="ECO:0000256" key="8">
    <source>
        <dbReference type="SAM" id="MobiDB-lite"/>
    </source>
</evidence>
<dbReference type="FunFam" id="4.10.1040.10:FF:000001">
    <property type="entry name" value="doublesex- and mab-3-related transcription factor 1"/>
    <property type="match status" value="1"/>
</dbReference>
<accession>A0A0M3KFY2</accession>
<evidence type="ECO:0000256" key="3">
    <source>
        <dbReference type="ARBA" id="ARBA00022833"/>
    </source>
</evidence>
<feature type="coiled-coil region" evidence="7">
    <location>
        <begin position="220"/>
        <end position="247"/>
    </location>
</feature>
<evidence type="ECO:0000313" key="12">
    <source>
        <dbReference type="WBParaSite" id="ASIM_0001989301-mRNA-1"/>
    </source>
</evidence>
<dbReference type="PROSITE" id="PS40000">
    <property type="entry name" value="DM_1"/>
    <property type="match status" value="1"/>
</dbReference>
<dbReference type="InterPro" id="IPR036407">
    <property type="entry name" value="DM_DNA-bd_sf"/>
</dbReference>
<dbReference type="Pfam" id="PF00751">
    <property type="entry name" value="DM"/>
    <property type="match status" value="1"/>
</dbReference>
<keyword evidence="2 6" id="KW-0479">Metal-binding</keyword>
<dbReference type="InterPro" id="IPR005173">
    <property type="entry name" value="DMA"/>
</dbReference>
<dbReference type="InterPro" id="IPR001275">
    <property type="entry name" value="DM_DNA-bd"/>
</dbReference>
<dbReference type="SMART" id="SM00301">
    <property type="entry name" value="DM"/>
    <property type="match status" value="1"/>
</dbReference>
<feature type="compositionally biased region" description="Polar residues" evidence="8">
    <location>
        <begin position="100"/>
        <end position="111"/>
    </location>
</feature>
<dbReference type="GO" id="GO:0005634">
    <property type="term" value="C:nucleus"/>
    <property type="evidence" value="ECO:0007669"/>
    <property type="project" value="UniProtKB-SubCell"/>
</dbReference>
<dbReference type="Pfam" id="PF03474">
    <property type="entry name" value="DMA"/>
    <property type="match status" value="1"/>
</dbReference>
<dbReference type="GO" id="GO:0046872">
    <property type="term" value="F:metal ion binding"/>
    <property type="evidence" value="ECO:0007669"/>
    <property type="project" value="UniProtKB-KW"/>
</dbReference>
<dbReference type="AlphaFoldDB" id="A0A0M3KFY2"/>
<proteinExistence type="inferred from homology"/>
<protein>
    <submittedName>
        <fullName evidence="12">Doublesex- and mab-3-related transcription factor 3 (inferred by orthology to a human protein)</fullName>
    </submittedName>
</protein>
<comment type="similarity">
    <text evidence="1">Belongs to the DMRT family.</text>
</comment>
<feature type="region of interest" description="Disordered" evidence="8">
    <location>
        <begin position="94"/>
        <end position="132"/>
    </location>
</feature>
<keyword evidence="11" id="KW-1185">Reference proteome</keyword>
<dbReference type="OrthoDB" id="6162476at2759"/>
<dbReference type="GO" id="GO:0000981">
    <property type="term" value="F:DNA-binding transcription factor activity, RNA polymerase II-specific"/>
    <property type="evidence" value="ECO:0007669"/>
    <property type="project" value="TreeGrafter"/>
</dbReference>
<evidence type="ECO:0000256" key="2">
    <source>
        <dbReference type="ARBA" id="ARBA00022723"/>
    </source>
</evidence>
<dbReference type="InterPro" id="IPR026607">
    <property type="entry name" value="DMRT"/>
</dbReference>
<feature type="domain" description="DM" evidence="9">
    <location>
        <begin position="20"/>
        <end position="67"/>
    </location>
</feature>
<keyword evidence="7" id="KW-0175">Coiled coil</keyword>
<keyword evidence="4 6" id="KW-0238">DNA-binding</keyword>
<evidence type="ECO:0000256" key="4">
    <source>
        <dbReference type="ARBA" id="ARBA00023125"/>
    </source>
</evidence>